<comment type="caution">
    <text evidence="2">The sequence shown here is derived from an EMBL/GenBank/DDBJ whole genome shotgun (WGS) entry which is preliminary data.</text>
</comment>
<keyword evidence="3" id="KW-1185">Reference proteome</keyword>
<organism evidence="2 3">
    <name type="scientific">Mucilaginibacter dorajii</name>
    <dbReference type="NCBI Taxonomy" id="692994"/>
    <lineage>
        <taxon>Bacteria</taxon>
        <taxon>Pseudomonadati</taxon>
        <taxon>Bacteroidota</taxon>
        <taxon>Sphingobacteriia</taxon>
        <taxon>Sphingobacteriales</taxon>
        <taxon>Sphingobacteriaceae</taxon>
        <taxon>Mucilaginibacter</taxon>
    </lineage>
</organism>
<reference evidence="3" key="1">
    <citation type="journal article" date="2019" name="Int. J. Syst. Evol. Microbiol.">
        <title>The Global Catalogue of Microorganisms (GCM) 10K type strain sequencing project: providing services to taxonomists for standard genome sequencing and annotation.</title>
        <authorList>
            <consortium name="The Broad Institute Genomics Platform"/>
            <consortium name="The Broad Institute Genome Sequencing Center for Infectious Disease"/>
            <person name="Wu L."/>
            <person name="Ma J."/>
        </authorList>
    </citation>
    <scope>NUCLEOTIDE SEQUENCE [LARGE SCALE GENOMIC DNA]</scope>
    <source>
        <strain evidence="3">JCM 16601</strain>
    </source>
</reference>
<evidence type="ECO:0000313" key="3">
    <source>
        <dbReference type="Proteomes" id="UP001500742"/>
    </source>
</evidence>
<keyword evidence="1" id="KW-1133">Transmembrane helix</keyword>
<name>A0ABP7PQ66_9SPHI</name>
<keyword evidence="1" id="KW-0472">Membrane</keyword>
<accession>A0ABP7PQ66</accession>
<evidence type="ECO:0000256" key="1">
    <source>
        <dbReference type="SAM" id="Phobius"/>
    </source>
</evidence>
<keyword evidence="1" id="KW-0812">Transmembrane</keyword>
<protein>
    <submittedName>
        <fullName evidence="2">Uncharacterized protein</fullName>
    </submittedName>
</protein>
<gene>
    <name evidence="2" type="ORF">GCM10022210_17890</name>
</gene>
<proteinExistence type="predicted"/>
<evidence type="ECO:0000313" key="2">
    <source>
        <dbReference type="EMBL" id="GAA3969376.1"/>
    </source>
</evidence>
<sequence length="78" mass="8735">MHYKFSTVIKNKKAILGSQTPVFLFMMYLGVKGLIKGIDAHNTLRIAMSSAGLVIFITMYILLIIAIMRKASSTDQRL</sequence>
<dbReference type="Proteomes" id="UP001500742">
    <property type="component" value="Unassembled WGS sequence"/>
</dbReference>
<feature type="transmembrane region" description="Helical" evidence="1">
    <location>
        <begin position="44"/>
        <end position="68"/>
    </location>
</feature>
<dbReference type="EMBL" id="BAAAZC010000011">
    <property type="protein sequence ID" value="GAA3969376.1"/>
    <property type="molecule type" value="Genomic_DNA"/>
</dbReference>